<gene>
    <name evidence="2" type="ORF">BJG266_LOCUS17623</name>
    <name evidence="3" type="ORF">QVE165_LOCUS18558</name>
</gene>
<dbReference type="EMBL" id="CAJNOM010000110">
    <property type="protein sequence ID" value="CAF1068577.1"/>
    <property type="molecule type" value="Genomic_DNA"/>
</dbReference>
<dbReference type="AlphaFoldDB" id="A0A814J9V3"/>
<dbReference type="Proteomes" id="UP000663832">
    <property type="component" value="Unassembled WGS sequence"/>
</dbReference>
<comment type="caution">
    <text evidence="2">The sequence shown here is derived from an EMBL/GenBank/DDBJ whole genome shotgun (WGS) entry which is preliminary data.</text>
</comment>
<sequence>MLSDSDDDDDWPGYTSSQNYCDIDYQIDLFEMRQSIKRDKYWKQKRNQSLYPISTRKLQSHAVLLKICCKRYKQKPKIEQKSFGYQHFSSVSNKFECDEEFLVNTTNTESKKRSKSSKKLTNKDLTTFSNFRAQFYQKHHQNIKSSLNNRSDIKIVNIRLAPINESIQIEFMKRLNQNNDSSVQLVYHGTHFKNIESILRFGFLIPNQVHPTIKNAPIIRSVTGQAFSLGIYCSRTAHYSLSYTRATNTILACAAISNYDQVKKIQYFTRYILVVPHELQIIPLFLIDFSLLNGLDCDCSLYPLYTQLQTDKIQKEKQPMIIAKQILRKVLNCMNNRVRKNQRYQIRLSD</sequence>
<evidence type="ECO:0000313" key="5">
    <source>
        <dbReference type="Proteomes" id="UP000663877"/>
    </source>
</evidence>
<evidence type="ECO:0000313" key="3">
    <source>
        <dbReference type="EMBL" id="CAF1068577.1"/>
    </source>
</evidence>
<dbReference type="Gene3D" id="3.90.228.10">
    <property type="match status" value="1"/>
</dbReference>
<organism evidence="2 5">
    <name type="scientific">Adineta steineri</name>
    <dbReference type="NCBI Taxonomy" id="433720"/>
    <lineage>
        <taxon>Eukaryota</taxon>
        <taxon>Metazoa</taxon>
        <taxon>Spiralia</taxon>
        <taxon>Gnathifera</taxon>
        <taxon>Rotifera</taxon>
        <taxon>Eurotatoria</taxon>
        <taxon>Bdelloidea</taxon>
        <taxon>Adinetida</taxon>
        <taxon>Adinetidae</taxon>
        <taxon>Adineta</taxon>
    </lineage>
</organism>
<dbReference type="Pfam" id="PF00644">
    <property type="entry name" value="PARP"/>
    <property type="match status" value="1"/>
</dbReference>
<reference evidence="2" key="1">
    <citation type="submission" date="2021-02" db="EMBL/GenBank/DDBJ databases">
        <authorList>
            <person name="Nowell W R."/>
        </authorList>
    </citation>
    <scope>NUCLEOTIDE SEQUENCE</scope>
</reference>
<evidence type="ECO:0000313" key="2">
    <source>
        <dbReference type="EMBL" id="CAF1032730.1"/>
    </source>
</evidence>
<name>A0A814J9V3_9BILA</name>
<dbReference type="EMBL" id="CAJNOI010000086">
    <property type="protein sequence ID" value="CAF1032730.1"/>
    <property type="molecule type" value="Genomic_DNA"/>
</dbReference>
<evidence type="ECO:0000313" key="4">
    <source>
        <dbReference type="Proteomes" id="UP000663832"/>
    </source>
</evidence>
<dbReference type="OrthoDB" id="10256774at2759"/>
<proteinExistence type="predicted"/>
<dbReference type="SUPFAM" id="SSF56399">
    <property type="entry name" value="ADP-ribosylation"/>
    <property type="match status" value="1"/>
</dbReference>
<dbReference type="GO" id="GO:0003950">
    <property type="term" value="F:NAD+ poly-ADP-ribosyltransferase activity"/>
    <property type="evidence" value="ECO:0007669"/>
    <property type="project" value="InterPro"/>
</dbReference>
<dbReference type="Proteomes" id="UP000663877">
    <property type="component" value="Unassembled WGS sequence"/>
</dbReference>
<evidence type="ECO:0000259" key="1">
    <source>
        <dbReference type="Pfam" id="PF00644"/>
    </source>
</evidence>
<dbReference type="InterPro" id="IPR012317">
    <property type="entry name" value="Poly(ADP-ribose)pol_cat_dom"/>
</dbReference>
<protein>
    <recommendedName>
        <fullName evidence="1">PARP catalytic domain-containing protein</fullName>
    </recommendedName>
</protein>
<keyword evidence="4" id="KW-1185">Reference proteome</keyword>
<feature type="domain" description="PARP catalytic" evidence="1">
    <location>
        <begin position="156"/>
        <end position="264"/>
    </location>
</feature>
<accession>A0A814J9V3</accession>